<feature type="transmembrane region" description="Helical" evidence="1">
    <location>
        <begin position="39"/>
        <end position="61"/>
    </location>
</feature>
<sequence length="109" mass="12659">MDGKSLRAFSADWLTLPQQPLEKIVFLLTIFCRYQQKKIVCGIGAAVETVCIAGVLTGYLGDAENRRRLLLDNKKWKIGETILKFMLVHKIVYYYRANYKFVRIIRSDL</sequence>
<evidence type="ECO:0000313" key="2">
    <source>
        <dbReference type="Proteomes" id="UP000887565"/>
    </source>
</evidence>
<accession>A0A915KUD8</accession>
<name>A0A915KUD8_ROMCU</name>
<reference evidence="3" key="1">
    <citation type="submission" date="2022-11" db="UniProtKB">
        <authorList>
            <consortium name="WormBaseParasite"/>
        </authorList>
    </citation>
    <scope>IDENTIFICATION</scope>
</reference>
<keyword evidence="1" id="KW-0812">Transmembrane</keyword>
<protein>
    <submittedName>
        <fullName evidence="3">Uncharacterized protein</fullName>
    </submittedName>
</protein>
<dbReference type="AlphaFoldDB" id="A0A915KUD8"/>
<dbReference type="WBParaSite" id="nRc.2.0.1.t41752-RA">
    <property type="protein sequence ID" value="nRc.2.0.1.t41752-RA"/>
    <property type="gene ID" value="nRc.2.0.1.g41752"/>
</dbReference>
<proteinExistence type="predicted"/>
<evidence type="ECO:0000256" key="1">
    <source>
        <dbReference type="SAM" id="Phobius"/>
    </source>
</evidence>
<organism evidence="2 3">
    <name type="scientific">Romanomermis culicivorax</name>
    <name type="common">Nematode worm</name>
    <dbReference type="NCBI Taxonomy" id="13658"/>
    <lineage>
        <taxon>Eukaryota</taxon>
        <taxon>Metazoa</taxon>
        <taxon>Ecdysozoa</taxon>
        <taxon>Nematoda</taxon>
        <taxon>Enoplea</taxon>
        <taxon>Dorylaimia</taxon>
        <taxon>Mermithida</taxon>
        <taxon>Mermithoidea</taxon>
        <taxon>Mermithidae</taxon>
        <taxon>Romanomermis</taxon>
    </lineage>
</organism>
<dbReference type="Proteomes" id="UP000887565">
    <property type="component" value="Unplaced"/>
</dbReference>
<keyword evidence="2" id="KW-1185">Reference proteome</keyword>
<keyword evidence="1" id="KW-1133">Transmembrane helix</keyword>
<evidence type="ECO:0000313" key="3">
    <source>
        <dbReference type="WBParaSite" id="nRc.2.0.1.t41752-RA"/>
    </source>
</evidence>
<keyword evidence="1" id="KW-0472">Membrane</keyword>